<gene>
    <name evidence="1" type="ORF">BGW36DRAFT_387143</name>
</gene>
<dbReference type="RefSeq" id="XP_046068174.1">
    <property type="nucleotide sequence ID" value="XM_046217078.1"/>
</dbReference>
<name>A0AAD4KN11_9EURO</name>
<dbReference type="EMBL" id="JAJTJA010000011">
    <property type="protein sequence ID" value="KAH8692177.1"/>
    <property type="molecule type" value="Genomic_DNA"/>
</dbReference>
<reference evidence="1" key="1">
    <citation type="submission" date="2021-12" db="EMBL/GenBank/DDBJ databases">
        <title>Convergent genome expansion in fungi linked to evolution of root-endophyte symbiosis.</title>
        <authorList>
            <consortium name="DOE Joint Genome Institute"/>
            <person name="Ke Y.-H."/>
            <person name="Bonito G."/>
            <person name="Liao H.-L."/>
            <person name="Looney B."/>
            <person name="Rojas-Flechas A."/>
            <person name="Nash J."/>
            <person name="Hameed K."/>
            <person name="Schadt C."/>
            <person name="Martin F."/>
            <person name="Crous P.W."/>
            <person name="Miettinen O."/>
            <person name="Magnuson J.K."/>
            <person name="Labbe J."/>
            <person name="Jacobson D."/>
            <person name="Doktycz M.J."/>
            <person name="Veneault-Fourrey C."/>
            <person name="Kuo A."/>
            <person name="Mondo S."/>
            <person name="Calhoun S."/>
            <person name="Riley R."/>
            <person name="Ohm R."/>
            <person name="LaButti K."/>
            <person name="Andreopoulos B."/>
            <person name="Pangilinan J."/>
            <person name="Nolan M."/>
            <person name="Tritt A."/>
            <person name="Clum A."/>
            <person name="Lipzen A."/>
            <person name="Daum C."/>
            <person name="Barry K."/>
            <person name="Grigoriev I.V."/>
            <person name="Vilgalys R."/>
        </authorList>
    </citation>
    <scope>NUCLEOTIDE SEQUENCE</scope>
    <source>
        <strain evidence="1">PMI_201</strain>
    </source>
</reference>
<evidence type="ECO:0000313" key="1">
    <source>
        <dbReference type="EMBL" id="KAH8692177.1"/>
    </source>
</evidence>
<keyword evidence="2" id="KW-1185">Reference proteome</keyword>
<evidence type="ECO:0000313" key="2">
    <source>
        <dbReference type="Proteomes" id="UP001201262"/>
    </source>
</evidence>
<comment type="caution">
    <text evidence="1">The sequence shown here is derived from an EMBL/GenBank/DDBJ whole genome shotgun (WGS) entry which is preliminary data.</text>
</comment>
<accession>A0AAD4KN11</accession>
<protein>
    <submittedName>
        <fullName evidence="1">Uncharacterized protein</fullName>
    </submittedName>
</protein>
<dbReference type="Proteomes" id="UP001201262">
    <property type="component" value="Unassembled WGS sequence"/>
</dbReference>
<dbReference type="AlphaFoldDB" id="A0AAD4KN11"/>
<sequence length="185" mass="20851">MAGLDGFTDSAKLMPGVGDYYDVLARMGDPIKKFSDTVDATIKKNPGDVKSNYPKVWQRAKDTTAVLVALRRMDSDDYRARNFETWLTGYDGWPSKTTPKIVKTNLQTALKRDIPVIDFQKTIEQNKGKVPDIEQRLRVVNERYLASAQGLPHSKAIIASEQSMVGCECKKSFIPTHLKKIKRES</sequence>
<organism evidence="1 2">
    <name type="scientific">Talaromyces proteolyticus</name>
    <dbReference type="NCBI Taxonomy" id="1131652"/>
    <lineage>
        <taxon>Eukaryota</taxon>
        <taxon>Fungi</taxon>
        <taxon>Dikarya</taxon>
        <taxon>Ascomycota</taxon>
        <taxon>Pezizomycotina</taxon>
        <taxon>Eurotiomycetes</taxon>
        <taxon>Eurotiomycetidae</taxon>
        <taxon>Eurotiales</taxon>
        <taxon>Trichocomaceae</taxon>
        <taxon>Talaromyces</taxon>
        <taxon>Talaromyces sect. Bacilispori</taxon>
    </lineage>
</organism>
<dbReference type="GeneID" id="70247365"/>
<proteinExistence type="predicted"/>